<feature type="compositionally biased region" description="Basic residues" evidence="2">
    <location>
        <begin position="668"/>
        <end position="679"/>
    </location>
</feature>
<dbReference type="Proteomes" id="UP000694397">
    <property type="component" value="Chromosome 15"/>
</dbReference>
<feature type="compositionally biased region" description="Low complexity" evidence="2">
    <location>
        <begin position="429"/>
        <end position="442"/>
    </location>
</feature>
<name>A0A8C9RPB6_SCLFO</name>
<dbReference type="Ensembl" id="ENSSFOT00015016788.2">
    <property type="protein sequence ID" value="ENSSFOP00015016599.2"/>
    <property type="gene ID" value="ENSSFOG00015010717.2"/>
</dbReference>
<feature type="region of interest" description="Disordered" evidence="2">
    <location>
        <begin position="485"/>
        <end position="512"/>
    </location>
</feature>
<keyword evidence="1" id="KW-0862">Zinc</keyword>
<accession>A0A8C9RPB6</accession>
<feature type="region of interest" description="Disordered" evidence="2">
    <location>
        <begin position="165"/>
        <end position="215"/>
    </location>
</feature>
<evidence type="ECO:0000256" key="1">
    <source>
        <dbReference type="PROSITE-ProRule" id="PRU00042"/>
    </source>
</evidence>
<dbReference type="PANTHER" id="PTHR16116:SF5">
    <property type="entry name" value="ZINC FINGER PROTEIN 839"/>
    <property type="match status" value="1"/>
</dbReference>
<dbReference type="RefSeq" id="XP_018582866.2">
    <property type="nucleotide sequence ID" value="XM_018727350.2"/>
</dbReference>
<feature type="compositionally biased region" description="Basic residues" evidence="2">
    <location>
        <begin position="451"/>
        <end position="473"/>
    </location>
</feature>
<dbReference type="GO" id="GO:0008270">
    <property type="term" value="F:zinc ion binding"/>
    <property type="evidence" value="ECO:0007669"/>
    <property type="project" value="UniProtKB-KW"/>
</dbReference>
<evidence type="ECO:0000313" key="5">
    <source>
        <dbReference type="Proteomes" id="UP000694397"/>
    </source>
</evidence>
<feature type="compositionally biased region" description="Acidic residues" evidence="2">
    <location>
        <begin position="495"/>
        <end position="510"/>
    </location>
</feature>
<dbReference type="AlphaFoldDB" id="A0A8C9RPB6"/>
<proteinExistence type="predicted"/>
<evidence type="ECO:0000256" key="2">
    <source>
        <dbReference type="SAM" id="MobiDB-lite"/>
    </source>
</evidence>
<feature type="domain" description="C2H2-type" evidence="3">
    <location>
        <begin position="527"/>
        <end position="552"/>
    </location>
</feature>
<feature type="compositionally biased region" description="Low complexity" evidence="2">
    <location>
        <begin position="183"/>
        <end position="195"/>
    </location>
</feature>
<protein>
    <submittedName>
        <fullName evidence="4">Zinc finger protein 839</fullName>
    </submittedName>
</protein>
<evidence type="ECO:0000313" key="4">
    <source>
        <dbReference type="Ensembl" id="ENSSFOP00015016599.2"/>
    </source>
</evidence>
<reference evidence="4" key="2">
    <citation type="submission" date="2025-08" db="UniProtKB">
        <authorList>
            <consortium name="Ensembl"/>
        </authorList>
    </citation>
    <scope>IDENTIFICATION</scope>
</reference>
<dbReference type="Pfam" id="PF15961">
    <property type="entry name" value="DUF4764"/>
    <property type="match status" value="2"/>
</dbReference>
<dbReference type="GeneID" id="108919388"/>
<dbReference type="InterPro" id="IPR013087">
    <property type="entry name" value="Znf_C2H2_type"/>
</dbReference>
<keyword evidence="1" id="KW-0479">Metal-binding</keyword>
<reference evidence="4" key="3">
    <citation type="submission" date="2025-09" db="UniProtKB">
        <authorList>
            <consortium name="Ensembl"/>
        </authorList>
    </citation>
    <scope>IDENTIFICATION</scope>
</reference>
<feature type="region of interest" description="Disordered" evidence="2">
    <location>
        <begin position="1"/>
        <end position="27"/>
    </location>
</feature>
<evidence type="ECO:0000259" key="3">
    <source>
        <dbReference type="PROSITE" id="PS50157"/>
    </source>
</evidence>
<dbReference type="GeneTree" id="ENSGT00390000002751"/>
<keyword evidence="1" id="KW-0863">Zinc-finger</keyword>
<feature type="region of interest" description="Disordered" evidence="2">
    <location>
        <begin position="607"/>
        <end position="692"/>
    </location>
</feature>
<sequence length="1116" mass="121230">MADKQDESNTRNGAADGGGQSGTELQQPGDAKLAFAKNIVLSPVLSEKKDGGDAHFVELAAHTAVETSGILEYWSSTKEGTELLEKDYQIVTNDKLILGRNVLTSFAESAAIEAGTAEFAAVSAEFVNAVPSETTTIIYVQPDGSFVEGTGLTAEEQQQLVEHLSKQQLEAPQSEADAGVSEPAQQQQQQGAAPARPGHSGPLAPSELQQVIQQVTSRSQKTSTSLLVHAEQNVAAQRQDPGTAVCEQPAGRFPLEAAGPLCAAGSQGQPGSVSVQSVQPQQPQPLTIMQNASQQLQNAAKQVALQQQSQSQNGTRLKKLETIQIQVQMPQAQEVKERPIAPLTVFQQKNVSVNQLPNRVNVSTGVNVTCPQIIHIAPVVGEHQYLLHNAGDPPIQLLVQRPEPIMGNFIPVLQKIPLQNPINGNAVKSTTTSSSNVTLTSTVEKKDRQKEKKHSKRPQKIKTRSGRVSRPPKYKVKDYKFIKREDLADGHQSDSDDYSEISMEEEEGEETNSNIATMNLNLNPKAFKCETCDKAYIGNGGLSRHYRLNPSHKVVPSIQGNVAVQLEQQGTVSETGSAMLPLGNSDTRVTPGQAAVEKVFVCTTQIQSSPEAVSTTDSTAGLAQQDEQKVEPLHVEGTHLGSEQRESCGPGRPKGPGRPGRPKIGARAGRRGRPGRPPKHCGGTSMDQQNQRKKALLKEVMEKCSNEELIEMVLPRLAKVMTVWEFLLMKVDKGCSSTPQFSDVYQEFEQLHSQVKKMAQSHYSMPGPHTPLEVNDPQVSLSLGIKDSVIIPKLLCSDPGNQKTEDVSKEISPPSKKAHHSEEFKTLPPAKRFKLENTSVESNGVYLDQIVTEKVAENGHSLSEAPRKDMEFVPRGHQQALLESKSHLSIIDLQPSSKTQTHTEAVALKSQVVFSSIETNFTPVDLVEEHLPSEESANAEDIHKLVIDGVPQICSEVSEKSETATEMETSNVLNDSDIADQMNQLEQVLNTDVVPLDHSYRTSVQEPQPPTETVNGLEQERSLESTISLGGTVEFQVGEESQKNDFDQVFFHTEDGLIVHHTGESLAADPIVIVTNPNGTMHIRAPEGVAMETVQALLGIETEGHTEGILVSETPH</sequence>
<organism evidence="4 5">
    <name type="scientific">Scleropages formosus</name>
    <name type="common">Asian bonytongue</name>
    <name type="synonym">Osteoglossum formosum</name>
    <dbReference type="NCBI Taxonomy" id="113540"/>
    <lineage>
        <taxon>Eukaryota</taxon>
        <taxon>Metazoa</taxon>
        <taxon>Chordata</taxon>
        <taxon>Craniata</taxon>
        <taxon>Vertebrata</taxon>
        <taxon>Euteleostomi</taxon>
        <taxon>Actinopterygii</taxon>
        <taxon>Neopterygii</taxon>
        <taxon>Teleostei</taxon>
        <taxon>Osteoglossocephala</taxon>
        <taxon>Osteoglossomorpha</taxon>
        <taxon>Osteoglossiformes</taxon>
        <taxon>Osteoglossidae</taxon>
        <taxon>Scleropages</taxon>
    </lineage>
</organism>
<reference evidence="4 5" key="1">
    <citation type="submission" date="2019-04" db="EMBL/GenBank/DDBJ databases">
        <authorList>
            <consortium name="Wellcome Sanger Institute Data Sharing"/>
        </authorList>
    </citation>
    <scope>NUCLEOTIDE SEQUENCE [LARGE SCALE GENOMIC DNA]</scope>
</reference>
<dbReference type="PROSITE" id="PS50157">
    <property type="entry name" value="ZINC_FINGER_C2H2_2"/>
    <property type="match status" value="1"/>
</dbReference>
<feature type="compositionally biased region" description="Basic and acidic residues" evidence="2">
    <location>
        <begin position="485"/>
        <end position="494"/>
    </location>
</feature>
<dbReference type="InterPro" id="IPR031885">
    <property type="entry name" value="DUF4764"/>
</dbReference>
<dbReference type="InterPro" id="IPR039946">
    <property type="entry name" value="ZN839"/>
</dbReference>
<feature type="region of interest" description="Disordered" evidence="2">
    <location>
        <begin position="427"/>
        <end position="473"/>
    </location>
</feature>
<feature type="compositionally biased region" description="Polar residues" evidence="2">
    <location>
        <begin position="607"/>
        <end position="622"/>
    </location>
</feature>
<feature type="region of interest" description="Disordered" evidence="2">
    <location>
        <begin position="801"/>
        <end position="823"/>
    </location>
</feature>
<dbReference type="OrthoDB" id="5981545at2759"/>
<gene>
    <name evidence="4" type="primary">znf839</name>
</gene>
<dbReference type="KEGG" id="sfm:108919388"/>
<dbReference type="PANTHER" id="PTHR16116">
    <property type="entry name" value="ZINC FINGER PROTEIN 839"/>
    <property type="match status" value="1"/>
</dbReference>
<feature type="compositionally biased region" description="Basic and acidic residues" evidence="2">
    <location>
        <begin position="626"/>
        <end position="646"/>
    </location>
</feature>
<dbReference type="CTD" id="55778"/>
<keyword evidence="5" id="KW-1185">Reference proteome</keyword>